<feature type="domain" description="RNA polymerase sigma factor 70 region 4 type 2" evidence="5">
    <location>
        <begin position="122"/>
        <end position="173"/>
    </location>
</feature>
<accession>A0A1Y1SI63</accession>
<gene>
    <name evidence="6" type="ORF">ATO7_05770</name>
</gene>
<evidence type="ECO:0000313" key="6">
    <source>
        <dbReference type="EMBL" id="ORE89363.1"/>
    </source>
</evidence>
<keyword evidence="6" id="KW-0548">Nucleotidyltransferase</keyword>
<protein>
    <submittedName>
        <fullName evidence="6">RNA polymerase factor sigma-70</fullName>
        <ecNumber evidence="6">2.7.7.6</ecNumber>
    </submittedName>
</protein>
<dbReference type="Gene3D" id="1.10.10.10">
    <property type="entry name" value="Winged helix-like DNA-binding domain superfamily/Winged helix DNA-binding domain"/>
    <property type="match status" value="1"/>
</dbReference>
<proteinExistence type="inferred from homology"/>
<dbReference type="STRING" id="1317117.ATO7_05770"/>
<name>A0A1Y1SI63_9GAMM</name>
<evidence type="ECO:0000256" key="2">
    <source>
        <dbReference type="ARBA" id="ARBA00023015"/>
    </source>
</evidence>
<dbReference type="PANTHER" id="PTHR43133">
    <property type="entry name" value="RNA POLYMERASE ECF-TYPE SIGMA FACTO"/>
    <property type="match status" value="1"/>
</dbReference>
<comment type="similarity">
    <text evidence="1">Belongs to the sigma-70 factor family. ECF subfamily.</text>
</comment>
<comment type="caution">
    <text evidence="6">The sequence shown here is derived from an EMBL/GenBank/DDBJ whole genome shotgun (WGS) entry which is preliminary data.</text>
</comment>
<dbReference type="CDD" id="cd06171">
    <property type="entry name" value="Sigma70_r4"/>
    <property type="match status" value="1"/>
</dbReference>
<dbReference type="GO" id="GO:0016987">
    <property type="term" value="F:sigma factor activity"/>
    <property type="evidence" value="ECO:0007669"/>
    <property type="project" value="UniProtKB-KW"/>
</dbReference>
<dbReference type="EC" id="2.7.7.6" evidence="6"/>
<keyword evidence="4" id="KW-0804">Transcription</keyword>
<dbReference type="SUPFAM" id="SSF88659">
    <property type="entry name" value="Sigma3 and sigma4 domains of RNA polymerase sigma factors"/>
    <property type="match status" value="1"/>
</dbReference>
<dbReference type="Proteomes" id="UP000192342">
    <property type="component" value="Unassembled WGS sequence"/>
</dbReference>
<dbReference type="Pfam" id="PF08281">
    <property type="entry name" value="Sigma70_r4_2"/>
    <property type="match status" value="1"/>
</dbReference>
<dbReference type="GO" id="GO:0003677">
    <property type="term" value="F:DNA binding"/>
    <property type="evidence" value="ECO:0007669"/>
    <property type="project" value="InterPro"/>
</dbReference>
<evidence type="ECO:0000256" key="3">
    <source>
        <dbReference type="ARBA" id="ARBA00023082"/>
    </source>
</evidence>
<dbReference type="InterPro" id="IPR014284">
    <property type="entry name" value="RNA_pol_sigma-70_dom"/>
</dbReference>
<organism evidence="6 7">
    <name type="scientific">Oceanococcus atlanticus</name>
    <dbReference type="NCBI Taxonomy" id="1317117"/>
    <lineage>
        <taxon>Bacteria</taxon>
        <taxon>Pseudomonadati</taxon>
        <taxon>Pseudomonadota</taxon>
        <taxon>Gammaproteobacteria</taxon>
        <taxon>Chromatiales</taxon>
        <taxon>Oceanococcaceae</taxon>
        <taxon>Oceanococcus</taxon>
    </lineage>
</organism>
<dbReference type="PANTHER" id="PTHR43133:SF64">
    <property type="entry name" value="ECF SIGMA FACTOR"/>
    <property type="match status" value="1"/>
</dbReference>
<dbReference type="Gene3D" id="1.10.1740.10">
    <property type="match status" value="1"/>
</dbReference>
<evidence type="ECO:0000256" key="4">
    <source>
        <dbReference type="ARBA" id="ARBA00023163"/>
    </source>
</evidence>
<dbReference type="GO" id="GO:0003899">
    <property type="term" value="F:DNA-directed RNA polymerase activity"/>
    <property type="evidence" value="ECO:0007669"/>
    <property type="project" value="UniProtKB-EC"/>
</dbReference>
<evidence type="ECO:0000313" key="7">
    <source>
        <dbReference type="Proteomes" id="UP000192342"/>
    </source>
</evidence>
<evidence type="ECO:0000259" key="5">
    <source>
        <dbReference type="Pfam" id="PF08281"/>
    </source>
</evidence>
<evidence type="ECO:0000256" key="1">
    <source>
        <dbReference type="ARBA" id="ARBA00010641"/>
    </source>
</evidence>
<dbReference type="InterPro" id="IPR013249">
    <property type="entry name" value="RNA_pol_sigma70_r4_t2"/>
</dbReference>
<dbReference type="InterPro" id="IPR036388">
    <property type="entry name" value="WH-like_DNA-bd_sf"/>
</dbReference>
<dbReference type="EMBL" id="AQQV01000001">
    <property type="protein sequence ID" value="ORE89363.1"/>
    <property type="molecule type" value="Genomic_DNA"/>
</dbReference>
<keyword evidence="3" id="KW-0731">Sigma factor</keyword>
<keyword evidence="6" id="KW-0808">Transferase</keyword>
<dbReference type="NCBIfam" id="TIGR02937">
    <property type="entry name" value="sigma70-ECF"/>
    <property type="match status" value="1"/>
</dbReference>
<dbReference type="AlphaFoldDB" id="A0A1Y1SI63"/>
<dbReference type="NCBIfam" id="NF006550">
    <property type="entry name" value="PRK09047.1"/>
    <property type="match status" value="1"/>
</dbReference>
<dbReference type="GO" id="GO:0006352">
    <property type="term" value="P:DNA-templated transcription initiation"/>
    <property type="evidence" value="ECO:0007669"/>
    <property type="project" value="InterPro"/>
</dbReference>
<dbReference type="InterPro" id="IPR013324">
    <property type="entry name" value="RNA_pol_sigma_r3/r4-like"/>
</dbReference>
<dbReference type="RefSeq" id="WP_083560403.1">
    <property type="nucleotide sequence ID" value="NZ_AQQV01000001.1"/>
</dbReference>
<keyword evidence="2" id="KW-0805">Transcription regulation</keyword>
<dbReference type="SUPFAM" id="SSF88946">
    <property type="entry name" value="Sigma2 domain of RNA polymerase sigma factors"/>
    <property type="match status" value="1"/>
</dbReference>
<dbReference type="InterPro" id="IPR013325">
    <property type="entry name" value="RNA_pol_sigma_r2"/>
</dbReference>
<sequence length="182" mass="20529">MATSVELGLSTKKADSAAARRNAMDHFLASIESQAYRLALSQLRDRDAALDAVQDAMIRLVQKYQHKPQEQWAPLFFRILMNRVRDDQRAARRFVDDADYALERSAADDPERQLAQRDAIAALEAALSELPQRQREAVLLRVWEGFNVAQTAGIMGCGEGSVKTHLSRAMNTLRDKVEVFWA</sequence>
<dbReference type="OrthoDB" id="9783733at2"/>
<reference evidence="6 7" key="1">
    <citation type="submission" date="2013-04" db="EMBL/GenBank/DDBJ databases">
        <title>Oceanococcus atlanticus 22II-S10r2 Genome Sequencing.</title>
        <authorList>
            <person name="Lai Q."/>
            <person name="Li G."/>
            <person name="Shao Z."/>
        </authorList>
    </citation>
    <scope>NUCLEOTIDE SEQUENCE [LARGE SCALE GENOMIC DNA]</scope>
    <source>
        <strain evidence="6 7">22II-S10r2</strain>
    </source>
</reference>
<dbReference type="InterPro" id="IPR039425">
    <property type="entry name" value="RNA_pol_sigma-70-like"/>
</dbReference>
<keyword evidence="7" id="KW-1185">Reference proteome</keyword>